<dbReference type="AlphaFoldDB" id="A0A2V0QFA3"/>
<dbReference type="EMBL" id="BGJZ01000062">
    <property type="protein sequence ID" value="GBH07872.1"/>
    <property type="molecule type" value="Genomic_DNA"/>
</dbReference>
<protein>
    <submittedName>
        <fullName evidence="1">Pyruvate:ferredoxin oxidoreductase or related 2-oxoacid:ferredoxin oxidoreductase</fullName>
    </submittedName>
</protein>
<keyword evidence="1" id="KW-0670">Pyruvate</keyword>
<comment type="caution">
    <text evidence="1">The sequence shown here is derived from an EMBL/GenBank/DDBJ whole genome shotgun (WGS) entry which is preliminary data.</text>
</comment>
<name>A0A2V0QFA3_PSESF</name>
<dbReference type="Proteomes" id="UP000247480">
    <property type="component" value="Unassembled WGS sequence"/>
</dbReference>
<organism evidence="1 2">
    <name type="scientific">Pseudomonas syringae pv. actinidiae</name>
    <dbReference type="NCBI Taxonomy" id="103796"/>
    <lineage>
        <taxon>Bacteria</taxon>
        <taxon>Pseudomonadati</taxon>
        <taxon>Pseudomonadota</taxon>
        <taxon>Gammaproteobacteria</taxon>
        <taxon>Pseudomonadales</taxon>
        <taxon>Pseudomonadaceae</taxon>
        <taxon>Pseudomonas</taxon>
        <taxon>Pseudomonas syringae</taxon>
    </lineage>
</organism>
<reference evidence="1 2" key="1">
    <citation type="submission" date="2018-04" db="EMBL/GenBank/DDBJ databases">
        <title>Draft genome sequence of Pseudomonas syringae pv. actinidiae biovar 1 strains isolated from kiwifruit in Kagawa prefecture.</title>
        <authorList>
            <person name="Tabuchi M."/>
            <person name="Saito M."/>
            <person name="Fujiwara S."/>
            <person name="Sasa N."/>
            <person name="Akimitsu K."/>
            <person name="Gomi K."/>
            <person name="Konishi-Sugita S."/>
            <person name="Hamano K."/>
            <person name="Kataoka I."/>
        </authorList>
    </citation>
    <scope>NUCLEOTIDE SEQUENCE [LARGE SCALE GENOMIC DNA]</scope>
    <source>
        <strain evidence="1 2">MAFF212206</strain>
    </source>
</reference>
<evidence type="ECO:0000313" key="2">
    <source>
        <dbReference type="Proteomes" id="UP000247480"/>
    </source>
</evidence>
<accession>A0A2V0QFA3</accession>
<proteinExistence type="predicted"/>
<gene>
    <name evidence="1" type="ORF">KPSA1_01234</name>
</gene>
<evidence type="ECO:0000313" key="1">
    <source>
        <dbReference type="EMBL" id="GBH07872.1"/>
    </source>
</evidence>
<sequence length="159" mass="18079">MVKEGWVEVIAIPLEHVVMISMIGLCDCCEKLRIAPAATYVFRWASVSTINAIRHLRTGSFGQFLLDFDLVIPIVSKVVKIAKRLFTGQRFAQCFPVLGVYRRPHAIDVLNAVTLTANFELMQMPTLPAHYPLNDGMQFHQSNCFRHDYATPNLRLDLF</sequence>